<feature type="transmembrane region" description="Helical" evidence="8">
    <location>
        <begin position="507"/>
        <end position="525"/>
    </location>
</feature>
<keyword evidence="3 9" id="KW-0808">Transferase</keyword>
<evidence type="ECO:0000256" key="1">
    <source>
        <dbReference type="ARBA" id="ARBA00004651"/>
    </source>
</evidence>
<comment type="cofactor">
    <cofactor evidence="7">
        <name>Mg(2+)</name>
        <dbReference type="ChEBI" id="CHEBI:18420"/>
    </cofactor>
</comment>
<dbReference type="InterPro" id="IPR018480">
    <property type="entry name" value="PNAcMuramoyl-5peptid_Trfase_CS"/>
</dbReference>
<dbReference type="GO" id="GO:0046872">
    <property type="term" value="F:metal ion binding"/>
    <property type="evidence" value="ECO:0007669"/>
    <property type="project" value="UniProtKB-KW"/>
</dbReference>
<dbReference type="Proteomes" id="UP000199581">
    <property type="component" value="Unassembled WGS sequence"/>
</dbReference>
<dbReference type="Pfam" id="PF00953">
    <property type="entry name" value="Glycos_transf_4"/>
    <property type="match status" value="1"/>
</dbReference>
<keyword evidence="7" id="KW-0479">Metal-binding</keyword>
<feature type="transmembrane region" description="Helical" evidence="8">
    <location>
        <begin position="43"/>
        <end position="64"/>
    </location>
</feature>
<feature type="transmembrane region" description="Helical" evidence="8">
    <location>
        <begin position="206"/>
        <end position="227"/>
    </location>
</feature>
<dbReference type="GO" id="GO:0071555">
    <property type="term" value="P:cell wall organization"/>
    <property type="evidence" value="ECO:0007669"/>
    <property type="project" value="TreeGrafter"/>
</dbReference>
<dbReference type="EMBL" id="FOTO01000022">
    <property type="protein sequence ID" value="SFM21745.1"/>
    <property type="molecule type" value="Genomic_DNA"/>
</dbReference>
<dbReference type="RefSeq" id="WP_092194562.1">
    <property type="nucleotide sequence ID" value="NZ_FOTO01000022.1"/>
</dbReference>
<evidence type="ECO:0000256" key="5">
    <source>
        <dbReference type="ARBA" id="ARBA00022989"/>
    </source>
</evidence>
<evidence type="ECO:0000256" key="2">
    <source>
        <dbReference type="ARBA" id="ARBA00022475"/>
    </source>
</evidence>
<name>A0A8G2C675_DESNO</name>
<sequence>MNFLVSFYVAFLLSTLLVPVGIRLGRRWGIVDKPDPRKVHTGLIPRTGGMAIALATVVSLLVPLSMSRELFGYLGGGLVILVFGMWDDMRELGYRIKFFGQILAILFFTLVSGIQVTCLGELLPGLVVHLGPASIVLTVIFMLAVINIINLSDGLDGLAGGLSLLILLACAFLGYIQEAVLPIAITLAVCGGLVGFMRYNVHPAEVFMGDTGSQFLGYTIGACLIMLTQNHSIYTPILPLFLLGTPILDTAMVMYERIQAGQSPFKPDKNHLHHKLLRAGLTQEQAVVSIYFFHFALILTGFALRFVADYVGLLLYALILGTGFAFRYAVQGKDVSAEKLYASIKSVAQAVFVWNMKSVNVRFCLSWLCWKSFFLLFTFFFFTNVFFIRHSPVPTALAALAVLGILALLYWKKSAVLVPFMYYMMLAVILYVVVFGEVIKTDSVFLVMGPDGVTGIFYALSALYFACVILTPEKVPLNALDYILIAFISSLALMSEGHAELFELKQIAMKAVLLGLGLNLIYSRISRNRDYVLFLLVLICLEALALAVITGPLFR</sequence>
<keyword evidence="7" id="KW-0460">Magnesium</keyword>
<dbReference type="InterPro" id="IPR000715">
    <property type="entry name" value="Glycosyl_transferase_4"/>
</dbReference>
<dbReference type="AlphaFoldDB" id="A0A8G2C675"/>
<feature type="transmembrane region" description="Helical" evidence="8">
    <location>
        <begin position="310"/>
        <end position="330"/>
    </location>
</feature>
<dbReference type="OrthoDB" id="9783652at2"/>
<protein>
    <submittedName>
        <fullName evidence="9">UDP-N-acetylmuramyl pentapeptide phosphotransferase/UDP-N-acetylglucosamine-1-phosphate transferase</fullName>
    </submittedName>
</protein>
<feature type="transmembrane region" description="Helical" evidence="8">
    <location>
        <begin position="122"/>
        <end position="146"/>
    </location>
</feature>
<feature type="transmembrane region" description="Helical" evidence="8">
    <location>
        <begin position="416"/>
        <end position="435"/>
    </location>
</feature>
<keyword evidence="4 8" id="KW-0812">Transmembrane</keyword>
<feature type="transmembrane region" description="Helical" evidence="8">
    <location>
        <begin position="233"/>
        <end position="255"/>
    </location>
</feature>
<proteinExistence type="predicted"/>
<evidence type="ECO:0000256" key="4">
    <source>
        <dbReference type="ARBA" id="ARBA00022692"/>
    </source>
</evidence>
<dbReference type="PANTHER" id="PTHR22926:SF3">
    <property type="entry name" value="UNDECAPRENYL-PHOSPHATE ALPHA-N-ACETYLGLUCOSAMINYL 1-PHOSPHATE TRANSFERASE"/>
    <property type="match status" value="1"/>
</dbReference>
<dbReference type="GO" id="GO:0005886">
    <property type="term" value="C:plasma membrane"/>
    <property type="evidence" value="ECO:0007669"/>
    <property type="project" value="UniProtKB-SubCell"/>
</dbReference>
<keyword evidence="5 8" id="KW-1133">Transmembrane helix</keyword>
<feature type="binding site" evidence="7">
    <location>
        <position position="210"/>
    </location>
    <ligand>
        <name>Mg(2+)</name>
        <dbReference type="ChEBI" id="CHEBI:18420"/>
    </ligand>
</feature>
<keyword evidence="10" id="KW-1185">Reference proteome</keyword>
<feature type="transmembrane region" description="Helical" evidence="8">
    <location>
        <begin position="158"/>
        <end position="176"/>
    </location>
</feature>
<evidence type="ECO:0000256" key="6">
    <source>
        <dbReference type="ARBA" id="ARBA00023136"/>
    </source>
</evidence>
<dbReference type="GO" id="GO:0016780">
    <property type="term" value="F:phosphotransferase activity, for other substituted phosphate groups"/>
    <property type="evidence" value="ECO:0007669"/>
    <property type="project" value="InterPro"/>
</dbReference>
<evidence type="ECO:0000256" key="8">
    <source>
        <dbReference type="SAM" id="Phobius"/>
    </source>
</evidence>
<comment type="subcellular location">
    <subcellularLocation>
        <location evidence="1">Cell membrane</location>
        <topology evidence="1">Multi-pass membrane protein</topology>
    </subcellularLocation>
</comment>
<feature type="transmembrane region" description="Helical" evidence="8">
    <location>
        <begin position="70"/>
        <end position="86"/>
    </location>
</feature>
<feature type="transmembrane region" description="Helical" evidence="8">
    <location>
        <begin position="98"/>
        <end position="116"/>
    </location>
</feature>
<feature type="transmembrane region" description="Helical" evidence="8">
    <location>
        <begin position="479"/>
        <end position="495"/>
    </location>
</feature>
<keyword evidence="6 8" id="KW-0472">Membrane</keyword>
<organism evidence="9 10">
    <name type="scientific">Desulfomicrobium norvegicum (strain DSM 1741 / NCIMB 8310)</name>
    <name type="common">Desulfovibrio baculatus (strain Norway 4)</name>
    <name type="synonym">Desulfovibrio desulfuricans (strain Norway 4)</name>
    <dbReference type="NCBI Taxonomy" id="52561"/>
    <lineage>
        <taxon>Bacteria</taxon>
        <taxon>Pseudomonadati</taxon>
        <taxon>Thermodesulfobacteriota</taxon>
        <taxon>Desulfovibrionia</taxon>
        <taxon>Desulfovibrionales</taxon>
        <taxon>Desulfomicrobiaceae</taxon>
        <taxon>Desulfomicrobium</taxon>
    </lineage>
</organism>
<feature type="transmembrane region" description="Helical" evidence="8">
    <location>
        <begin position="365"/>
        <end position="387"/>
    </location>
</feature>
<feature type="transmembrane region" description="Helical" evidence="8">
    <location>
        <begin position="393"/>
        <end position="411"/>
    </location>
</feature>
<feature type="transmembrane region" description="Helical" evidence="8">
    <location>
        <begin position="455"/>
        <end position="472"/>
    </location>
</feature>
<feature type="binding site" evidence="7">
    <location>
        <position position="150"/>
    </location>
    <ligand>
        <name>Mg(2+)</name>
        <dbReference type="ChEBI" id="CHEBI:18420"/>
    </ligand>
</feature>
<gene>
    <name evidence="9" type="ORF">SAMN05421830_1227</name>
</gene>
<evidence type="ECO:0000313" key="10">
    <source>
        <dbReference type="Proteomes" id="UP000199581"/>
    </source>
</evidence>
<dbReference type="GO" id="GO:0044038">
    <property type="term" value="P:cell wall macromolecule biosynthetic process"/>
    <property type="evidence" value="ECO:0007669"/>
    <property type="project" value="TreeGrafter"/>
</dbReference>
<reference evidence="9 10" key="1">
    <citation type="submission" date="2016-10" db="EMBL/GenBank/DDBJ databases">
        <authorList>
            <person name="Varghese N."/>
            <person name="Submissions S."/>
        </authorList>
    </citation>
    <scope>NUCLEOTIDE SEQUENCE [LARGE SCALE GENOMIC DNA]</scope>
    <source>
        <strain evidence="9 10">DSM 1741</strain>
    </source>
</reference>
<keyword evidence="2" id="KW-1003">Cell membrane</keyword>
<feature type="transmembrane region" description="Helical" evidence="8">
    <location>
        <begin position="286"/>
        <end position="304"/>
    </location>
</feature>
<dbReference type="GO" id="GO:0009103">
    <property type="term" value="P:lipopolysaccharide biosynthetic process"/>
    <property type="evidence" value="ECO:0007669"/>
    <property type="project" value="TreeGrafter"/>
</dbReference>
<dbReference type="PROSITE" id="PS01348">
    <property type="entry name" value="MRAY_2"/>
    <property type="match status" value="1"/>
</dbReference>
<evidence type="ECO:0000256" key="7">
    <source>
        <dbReference type="PIRSR" id="PIRSR600715-1"/>
    </source>
</evidence>
<dbReference type="CDD" id="cd06853">
    <property type="entry name" value="GT_WecA_like"/>
    <property type="match status" value="1"/>
</dbReference>
<evidence type="ECO:0000256" key="3">
    <source>
        <dbReference type="ARBA" id="ARBA00022679"/>
    </source>
</evidence>
<feature type="transmembrane region" description="Helical" evidence="8">
    <location>
        <begin position="532"/>
        <end position="554"/>
    </location>
</feature>
<comment type="caution">
    <text evidence="9">The sequence shown here is derived from an EMBL/GenBank/DDBJ whole genome shotgun (WGS) entry which is preliminary data.</text>
</comment>
<dbReference type="PANTHER" id="PTHR22926">
    <property type="entry name" value="PHOSPHO-N-ACETYLMURAMOYL-PENTAPEPTIDE-TRANSFERASE"/>
    <property type="match status" value="1"/>
</dbReference>
<feature type="transmembrane region" description="Helical" evidence="8">
    <location>
        <begin position="182"/>
        <end position="199"/>
    </location>
</feature>
<evidence type="ECO:0000313" key="9">
    <source>
        <dbReference type="EMBL" id="SFM21745.1"/>
    </source>
</evidence>
<accession>A0A8G2C675</accession>
<feature type="transmembrane region" description="Helical" evidence="8">
    <location>
        <begin position="6"/>
        <end position="22"/>
    </location>
</feature>